<evidence type="ECO:0000313" key="2">
    <source>
        <dbReference type="Proteomes" id="UP000245207"/>
    </source>
</evidence>
<dbReference type="STRING" id="35608.A0A2U1Q2P2"/>
<gene>
    <name evidence="1" type="ORF">CTI12_AA081490</name>
</gene>
<dbReference type="CDD" id="cd09917">
    <property type="entry name" value="F-box_SF"/>
    <property type="match status" value="1"/>
</dbReference>
<dbReference type="EMBL" id="PKPP01000478">
    <property type="protein sequence ID" value="PWA92247.1"/>
    <property type="molecule type" value="Genomic_DNA"/>
</dbReference>
<sequence length="91" mass="10632">MLPFDVGLEYSLIELYVGEYTVYIPLMIDSVAHEEDIWTEIAKYLDGKSLVMLAATSKWFLQTITHDSVWKFACLRDLQEKHIGNLWIHLD</sequence>
<name>A0A2U1Q2P2_ARTAN</name>
<dbReference type="SUPFAM" id="SSF81383">
    <property type="entry name" value="F-box domain"/>
    <property type="match status" value="1"/>
</dbReference>
<dbReference type="InterPro" id="IPR036047">
    <property type="entry name" value="F-box-like_dom_sf"/>
</dbReference>
<proteinExistence type="predicted"/>
<dbReference type="GO" id="GO:0061458">
    <property type="term" value="P:reproductive system development"/>
    <property type="evidence" value="ECO:0007669"/>
    <property type="project" value="TreeGrafter"/>
</dbReference>
<dbReference type="AlphaFoldDB" id="A0A2U1Q2P2"/>
<comment type="caution">
    <text evidence="1">The sequence shown here is derived from an EMBL/GenBank/DDBJ whole genome shotgun (WGS) entry which is preliminary data.</text>
</comment>
<organism evidence="1 2">
    <name type="scientific">Artemisia annua</name>
    <name type="common">Sweet wormwood</name>
    <dbReference type="NCBI Taxonomy" id="35608"/>
    <lineage>
        <taxon>Eukaryota</taxon>
        <taxon>Viridiplantae</taxon>
        <taxon>Streptophyta</taxon>
        <taxon>Embryophyta</taxon>
        <taxon>Tracheophyta</taxon>
        <taxon>Spermatophyta</taxon>
        <taxon>Magnoliopsida</taxon>
        <taxon>eudicotyledons</taxon>
        <taxon>Gunneridae</taxon>
        <taxon>Pentapetalae</taxon>
        <taxon>asterids</taxon>
        <taxon>campanulids</taxon>
        <taxon>Asterales</taxon>
        <taxon>Asteraceae</taxon>
        <taxon>Asteroideae</taxon>
        <taxon>Anthemideae</taxon>
        <taxon>Artemisiinae</taxon>
        <taxon>Artemisia</taxon>
    </lineage>
</organism>
<keyword evidence="2" id="KW-1185">Reference proteome</keyword>
<dbReference type="Gene3D" id="1.20.1280.50">
    <property type="match status" value="1"/>
</dbReference>
<dbReference type="GO" id="GO:0005634">
    <property type="term" value="C:nucleus"/>
    <property type="evidence" value="ECO:0007669"/>
    <property type="project" value="TreeGrafter"/>
</dbReference>
<dbReference type="PANTHER" id="PTHR47149:SF1">
    <property type="entry name" value="F-BOX PROTEIN RMF"/>
    <property type="match status" value="1"/>
</dbReference>
<dbReference type="PANTHER" id="PTHR47149">
    <property type="entry name" value="F-BOX PROTEIN RMF"/>
    <property type="match status" value="1"/>
</dbReference>
<protein>
    <submittedName>
        <fullName evidence="1">F-box protein</fullName>
    </submittedName>
</protein>
<dbReference type="Proteomes" id="UP000245207">
    <property type="component" value="Unassembled WGS sequence"/>
</dbReference>
<evidence type="ECO:0000313" key="1">
    <source>
        <dbReference type="EMBL" id="PWA92247.1"/>
    </source>
</evidence>
<reference evidence="1 2" key="1">
    <citation type="journal article" date="2018" name="Mol. Plant">
        <title>The genome of Artemisia annua provides insight into the evolution of Asteraceae family and artemisinin biosynthesis.</title>
        <authorList>
            <person name="Shen Q."/>
            <person name="Zhang L."/>
            <person name="Liao Z."/>
            <person name="Wang S."/>
            <person name="Yan T."/>
            <person name="Shi P."/>
            <person name="Liu M."/>
            <person name="Fu X."/>
            <person name="Pan Q."/>
            <person name="Wang Y."/>
            <person name="Lv Z."/>
            <person name="Lu X."/>
            <person name="Zhang F."/>
            <person name="Jiang W."/>
            <person name="Ma Y."/>
            <person name="Chen M."/>
            <person name="Hao X."/>
            <person name="Li L."/>
            <person name="Tang Y."/>
            <person name="Lv G."/>
            <person name="Zhou Y."/>
            <person name="Sun X."/>
            <person name="Brodelius P.E."/>
            <person name="Rose J.K.C."/>
            <person name="Tang K."/>
        </authorList>
    </citation>
    <scope>NUCLEOTIDE SEQUENCE [LARGE SCALE GENOMIC DNA]</scope>
    <source>
        <strain evidence="2">cv. Huhao1</strain>
        <tissue evidence="1">Leaf</tissue>
    </source>
</reference>
<dbReference type="OrthoDB" id="1706769at2759"/>
<accession>A0A2U1Q2P2</accession>